<sequence length="156" mass="18075">MTISKQMNHAVRNASGITKKVLEKKKKIEVDLSQRRTASEEIRKLEERRRTVLQKAKEEAEEALRQSLDEGQKQKQQEDIELEEAIKLSLFEHQIPSDTENNTYTQLSLDDKNEEMEECPELSYKIIGAITHHGFTPNSAKMVEARLGKKVTKNRR</sequence>
<feature type="region of interest" description="Disordered" evidence="1">
    <location>
        <begin position="55"/>
        <end position="78"/>
    </location>
</feature>
<organism evidence="2">
    <name type="scientific">Timema genevievae</name>
    <name type="common">Walking stick</name>
    <dbReference type="NCBI Taxonomy" id="629358"/>
    <lineage>
        <taxon>Eukaryota</taxon>
        <taxon>Metazoa</taxon>
        <taxon>Ecdysozoa</taxon>
        <taxon>Arthropoda</taxon>
        <taxon>Hexapoda</taxon>
        <taxon>Insecta</taxon>
        <taxon>Pterygota</taxon>
        <taxon>Neoptera</taxon>
        <taxon>Polyneoptera</taxon>
        <taxon>Phasmatodea</taxon>
        <taxon>Timematodea</taxon>
        <taxon>Timematoidea</taxon>
        <taxon>Timematidae</taxon>
        <taxon>Timema</taxon>
    </lineage>
</organism>
<name>A0A7R9PQR8_TIMGE</name>
<accession>A0A7R9PQR8</accession>
<proteinExistence type="predicted"/>
<evidence type="ECO:0000256" key="1">
    <source>
        <dbReference type="SAM" id="MobiDB-lite"/>
    </source>
</evidence>
<reference evidence="2" key="1">
    <citation type="submission" date="2020-11" db="EMBL/GenBank/DDBJ databases">
        <authorList>
            <person name="Tran Van P."/>
        </authorList>
    </citation>
    <scope>NUCLEOTIDE SEQUENCE</scope>
</reference>
<protein>
    <submittedName>
        <fullName evidence="2">Uncharacterized protein</fullName>
    </submittedName>
</protein>
<dbReference type="EMBL" id="OE844920">
    <property type="protein sequence ID" value="CAD7606444.1"/>
    <property type="molecule type" value="Genomic_DNA"/>
</dbReference>
<gene>
    <name evidence="2" type="ORF">TGEB3V08_LOCUS9865</name>
</gene>
<evidence type="ECO:0000313" key="2">
    <source>
        <dbReference type="EMBL" id="CAD7606444.1"/>
    </source>
</evidence>
<dbReference type="AlphaFoldDB" id="A0A7R9PQR8"/>